<dbReference type="EMBL" id="JABDTM020026460">
    <property type="protein sequence ID" value="KAH0811916.1"/>
    <property type="molecule type" value="Genomic_DNA"/>
</dbReference>
<dbReference type="NCBIfam" id="TIGR00860">
    <property type="entry name" value="LIC"/>
    <property type="match status" value="1"/>
</dbReference>
<evidence type="ECO:0000256" key="12">
    <source>
        <dbReference type="ARBA" id="ARBA00023170"/>
    </source>
</evidence>
<evidence type="ECO:0000313" key="22">
    <source>
        <dbReference type="Proteomes" id="UP000719412"/>
    </source>
</evidence>
<proteinExistence type="inferred from homology"/>
<dbReference type="InterPro" id="IPR002394">
    <property type="entry name" value="Nicotinic_acetylcholine_rcpt"/>
</dbReference>
<evidence type="ECO:0000256" key="9">
    <source>
        <dbReference type="ARBA" id="ARBA00023065"/>
    </source>
</evidence>
<comment type="caution">
    <text evidence="18">Lacks conserved residue(s) required for the propagation of feature annotation.</text>
</comment>
<feature type="domain" description="Neurotransmitter-gated ion-channel ligand-binding" evidence="19">
    <location>
        <begin position="248"/>
        <end position="312"/>
    </location>
</feature>
<feature type="signal peptide" evidence="18">
    <location>
        <begin position="1"/>
        <end position="23"/>
    </location>
</feature>
<keyword evidence="15" id="KW-1071">Ligand-gated ion channel</keyword>
<evidence type="ECO:0000256" key="10">
    <source>
        <dbReference type="ARBA" id="ARBA00023136"/>
    </source>
</evidence>
<keyword evidence="7 18" id="KW-1133">Transmembrane helix</keyword>
<dbReference type="FunFam" id="1.20.58.390:FF:000012">
    <property type="entry name" value="Acetylcholine receptor subunit alpha-like"/>
    <property type="match status" value="1"/>
</dbReference>
<dbReference type="InterPro" id="IPR006029">
    <property type="entry name" value="Neurotrans-gated_channel_TM"/>
</dbReference>
<keyword evidence="8" id="KW-0770">Synapse</keyword>
<keyword evidence="22" id="KW-1185">Reference proteome</keyword>
<dbReference type="CDD" id="cd19031">
    <property type="entry name" value="LGIC_ECD_nAChR_proto_alpha-like"/>
    <property type="match status" value="2"/>
</dbReference>
<reference evidence="21" key="2">
    <citation type="submission" date="2021-08" db="EMBL/GenBank/DDBJ databases">
        <authorList>
            <person name="Eriksson T."/>
        </authorList>
    </citation>
    <scope>NUCLEOTIDE SEQUENCE</scope>
    <source>
        <strain evidence="21">Stoneville</strain>
        <tissue evidence="21">Whole head</tissue>
    </source>
</reference>
<evidence type="ECO:0000259" key="19">
    <source>
        <dbReference type="Pfam" id="PF02931"/>
    </source>
</evidence>
<dbReference type="PROSITE" id="PS00236">
    <property type="entry name" value="NEUROTR_ION_CHANNEL"/>
    <property type="match status" value="2"/>
</dbReference>
<feature type="transmembrane region" description="Helical" evidence="18">
    <location>
        <begin position="836"/>
        <end position="854"/>
    </location>
</feature>
<evidence type="ECO:0000256" key="1">
    <source>
        <dbReference type="ARBA" id="ARBA00003328"/>
    </source>
</evidence>
<evidence type="ECO:0000256" key="14">
    <source>
        <dbReference type="ARBA" id="ARBA00023257"/>
    </source>
</evidence>
<evidence type="ECO:0000256" key="4">
    <source>
        <dbReference type="ARBA" id="ARBA00022475"/>
    </source>
</evidence>
<evidence type="ECO:0000256" key="17">
    <source>
        <dbReference type="ARBA" id="ARBA00034104"/>
    </source>
</evidence>
<dbReference type="Gene3D" id="2.70.170.10">
    <property type="entry name" value="Neurotransmitter-gated ion-channel ligand-binding domain"/>
    <property type="match status" value="2"/>
</dbReference>
<keyword evidence="4" id="KW-1003">Cell membrane</keyword>
<evidence type="ECO:0000256" key="13">
    <source>
        <dbReference type="ARBA" id="ARBA00023180"/>
    </source>
</evidence>
<dbReference type="InterPro" id="IPR006201">
    <property type="entry name" value="Neur_channel"/>
</dbReference>
<reference evidence="21" key="1">
    <citation type="journal article" date="2020" name="J Insects Food Feed">
        <title>The yellow mealworm (Tenebrio molitor) genome: a resource for the emerging insects as food and feed industry.</title>
        <authorList>
            <person name="Eriksson T."/>
            <person name="Andere A."/>
            <person name="Kelstrup H."/>
            <person name="Emery V."/>
            <person name="Picard C."/>
        </authorList>
    </citation>
    <scope>NUCLEOTIDE SEQUENCE</scope>
    <source>
        <strain evidence="21">Stoneville</strain>
        <tissue evidence="21">Whole head</tissue>
    </source>
</reference>
<evidence type="ECO:0000256" key="3">
    <source>
        <dbReference type="ARBA" id="ARBA00022448"/>
    </source>
</evidence>
<feature type="domain" description="Neurotransmitter-gated ion-channel ligand-binding" evidence="19">
    <location>
        <begin position="33"/>
        <end position="212"/>
    </location>
</feature>
<feature type="transmembrane region" description="Helical" evidence="18">
    <location>
        <begin position="378"/>
        <end position="399"/>
    </location>
</feature>
<dbReference type="Pfam" id="PF02932">
    <property type="entry name" value="Neur_chan_memb"/>
    <property type="match status" value="2"/>
</dbReference>
<sequence length="890" mass="102175">MEPFKFGFCLGLSVVILLKCADTKHIEANPDAKRLYDDLLSNYNRLIRPVENHTQTLTVWLGLKLSQLIEMNLKNQVMTTNLWVVQKWYDYKLKWEPEEYGGVEMLYVPSEHIWLPDIVLFNNADGNYEVTLMTKATLSYTGEVIWKPPSIYKSSCEINVQYFPFDEQSCLMKFGSWTYNGLQLSIKASDPNLADLSLAPRFEIREKWTSRDRLVSNFAHAQAPPCPFLAGRRPTNNELKFKAFVKISVDLKHVDQVSGSNIVKVGIDLSEFYLSVEWDILAVPATRNEEYDPCCTVPYSDITFKITMRRKTLFYTVNLIIPCVGITFLTVLVFYLPSDSGEKVTLCVSILLSLTVFFLLLAEIIPPTSLAVPLLGKYLLFTMILVTSSIWVTVCVLNVHFRSPSTHKMSPIVRKIFLQFMPKLLIMRRTTYTLPEYDDTLPPRGYASEMEMQLNMRDPFHTDFKITTREPSFVLHNPDDDSKMKAHSSSELFKRKWIAAIDAFVLVTGSSNITPRSLSANVLSALQGVRFIAQHIRDADKDNEIVEDWKFVSMVLDRFFLWVFTLACIGGTFDGLKHIEANPDTKRLYDDLLSNYNRLIRPVQNHTEALTVWLGLKISQLIEMNLKNQIMTTNLWVVQRWVDYKLKWEPEEYGGVEMLYVPSEHIWLPDIVLFNNADGNYEVTLMTKATLSYTGEVIWKPPSIYKSSCEINVQYFPFDEQSCLMKFASWTYNGFQVDLKHMDQAPGNNIVPVGIDLSEFYLSVEWDILAVPATRNEEYYPCCSEPYSDITFKITMRRKTLFYTVNLIIPCVGITFLTVLVFYLPSDSGEKVSLCVSILLSLTVFFLLLAEIIPPTSLAVPLLGKYLLFTMILVTSSIWVTVCVLNVYFR</sequence>
<evidence type="ECO:0000313" key="21">
    <source>
        <dbReference type="EMBL" id="KAH0811916.1"/>
    </source>
</evidence>
<organism evidence="21 22">
    <name type="scientific">Tenebrio molitor</name>
    <name type="common">Yellow mealworm beetle</name>
    <dbReference type="NCBI Taxonomy" id="7067"/>
    <lineage>
        <taxon>Eukaryota</taxon>
        <taxon>Metazoa</taxon>
        <taxon>Ecdysozoa</taxon>
        <taxon>Arthropoda</taxon>
        <taxon>Hexapoda</taxon>
        <taxon>Insecta</taxon>
        <taxon>Pterygota</taxon>
        <taxon>Neoptera</taxon>
        <taxon>Endopterygota</taxon>
        <taxon>Coleoptera</taxon>
        <taxon>Polyphaga</taxon>
        <taxon>Cucujiformia</taxon>
        <taxon>Tenebrionidae</taxon>
        <taxon>Tenebrio</taxon>
    </lineage>
</organism>
<dbReference type="Pfam" id="PF02931">
    <property type="entry name" value="Neur_chan_LBD"/>
    <property type="match status" value="3"/>
</dbReference>
<dbReference type="AlphaFoldDB" id="A0A8J6HCW5"/>
<dbReference type="Proteomes" id="UP000719412">
    <property type="component" value="Unassembled WGS sequence"/>
</dbReference>
<keyword evidence="9 18" id="KW-0406">Ion transport</keyword>
<feature type="transmembrane region" description="Helical" evidence="18">
    <location>
        <begin position="866"/>
        <end position="889"/>
    </location>
</feature>
<dbReference type="InterPro" id="IPR036734">
    <property type="entry name" value="Neur_chan_lig-bd_sf"/>
</dbReference>
<keyword evidence="10 18" id="KW-0472">Membrane</keyword>
<protein>
    <submittedName>
        <fullName evidence="21">Uncharacterized protein</fullName>
    </submittedName>
</protein>
<comment type="subcellular location">
    <subcellularLocation>
        <location evidence="17">Postsynaptic cell membrane</location>
        <topology evidence="17">Multi-pass membrane protein</topology>
    </subcellularLocation>
</comment>
<evidence type="ECO:0000256" key="8">
    <source>
        <dbReference type="ARBA" id="ARBA00023018"/>
    </source>
</evidence>
<evidence type="ECO:0000256" key="6">
    <source>
        <dbReference type="ARBA" id="ARBA00022729"/>
    </source>
</evidence>
<dbReference type="FunFam" id="1.20.58.390:FF:000038">
    <property type="entry name" value="Acetylcholine receptor subunit beta-like 1"/>
    <property type="match status" value="1"/>
</dbReference>
<dbReference type="InterPro" id="IPR018000">
    <property type="entry name" value="Neurotransmitter_ion_chnl_CS"/>
</dbReference>
<keyword evidence="11" id="KW-1015">Disulfide bond</keyword>
<dbReference type="SUPFAM" id="SSF63712">
    <property type="entry name" value="Nicotinic receptor ligand binding domain-like"/>
    <property type="match status" value="3"/>
</dbReference>
<keyword evidence="12" id="KW-0675">Receptor</keyword>
<name>A0A8J6HCW5_TENMO</name>
<dbReference type="InterPro" id="IPR036719">
    <property type="entry name" value="Neuro-gated_channel_TM_sf"/>
</dbReference>
<feature type="chain" id="PRO_5035339880" evidence="18">
    <location>
        <begin position="24"/>
        <end position="890"/>
    </location>
</feature>
<comment type="caution">
    <text evidence="21">The sequence shown here is derived from an EMBL/GenBank/DDBJ whole genome shotgun (WGS) entry which is preliminary data.</text>
</comment>
<dbReference type="Gene3D" id="1.20.58.390">
    <property type="entry name" value="Neurotransmitter-gated ion-channel transmembrane domain"/>
    <property type="match status" value="3"/>
</dbReference>
<dbReference type="PANTHER" id="PTHR18945">
    <property type="entry name" value="NEUROTRANSMITTER GATED ION CHANNEL"/>
    <property type="match status" value="1"/>
</dbReference>
<keyword evidence="16 18" id="KW-0407">Ion channel</keyword>
<dbReference type="GO" id="GO:0045211">
    <property type="term" value="C:postsynaptic membrane"/>
    <property type="evidence" value="ECO:0007669"/>
    <property type="project" value="UniProtKB-SubCell"/>
</dbReference>
<dbReference type="InterPro" id="IPR006202">
    <property type="entry name" value="Neur_chan_lig-bd"/>
</dbReference>
<dbReference type="GO" id="GO:0007271">
    <property type="term" value="P:synaptic transmission, cholinergic"/>
    <property type="evidence" value="ECO:0007669"/>
    <property type="project" value="UniProtKB-ARBA"/>
</dbReference>
<evidence type="ECO:0000256" key="11">
    <source>
        <dbReference type="ARBA" id="ARBA00023157"/>
    </source>
</evidence>
<feature type="transmembrane region" description="Helical" evidence="18">
    <location>
        <begin position="313"/>
        <end position="337"/>
    </location>
</feature>
<feature type="domain" description="Neurotransmitter-gated ion-channel ligand-binding" evidence="19">
    <location>
        <begin position="586"/>
        <end position="800"/>
    </location>
</feature>
<evidence type="ECO:0000256" key="7">
    <source>
        <dbReference type="ARBA" id="ARBA00022989"/>
    </source>
</evidence>
<evidence type="ECO:0000256" key="16">
    <source>
        <dbReference type="ARBA" id="ARBA00023303"/>
    </source>
</evidence>
<feature type="domain" description="Neurotransmitter-gated ion-channel transmembrane" evidence="20">
    <location>
        <begin position="807"/>
        <end position="890"/>
    </location>
</feature>
<gene>
    <name evidence="21" type="ORF">GEV33_010874</name>
</gene>
<keyword evidence="6 18" id="KW-0732">Signal</keyword>
<comment type="function">
    <text evidence="1">After binding acetylcholine, the AChR responds by an extensive change in conformation that affects all subunits and leads to opening of an ion-conducting channel across the plasma membrane.</text>
</comment>
<evidence type="ECO:0000256" key="2">
    <source>
        <dbReference type="ARBA" id="ARBA00009237"/>
    </source>
</evidence>
<keyword evidence="14" id="KW-0628">Postsynaptic cell membrane</keyword>
<evidence type="ECO:0000256" key="18">
    <source>
        <dbReference type="RuleBase" id="RU000687"/>
    </source>
</evidence>
<dbReference type="GO" id="GO:0004888">
    <property type="term" value="F:transmembrane signaling receptor activity"/>
    <property type="evidence" value="ECO:0007669"/>
    <property type="project" value="InterPro"/>
</dbReference>
<evidence type="ECO:0000256" key="5">
    <source>
        <dbReference type="ARBA" id="ARBA00022692"/>
    </source>
</evidence>
<evidence type="ECO:0000256" key="15">
    <source>
        <dbReference type="ARBA" id="ARBA00023286"/>
    </source>
</evidence>
<feature type="transmembrane region" description="Helical" evidence="18">
    <location>
        <begin position="559"/>
        <end position="576"/>
    </location>
</feature>
<dbReference type="CDD" id="cd19064">
    <property type="entry name" value="LGIC_TM_nAChR"/>
    <property type="match status" value="2"/>
</dbReference>
<evidence type="ECO:0000259" key="20">
    <source>
        <dbReference type="Pfam" id="PF02932"/>
    </source>
</evidence>
<dbReference type="InterPro" id="IPR038050">
    <property type="entry name" value="Neuro_actylchol_rec"/>
</dbReference>
<dbReference type="FunFam" id="2.70.170.10:FF:000013">
    <property type="entry name" value="Acetylcholine receptor subunit alpha"/>
    <property type="match status" value="2"/>
</dbReference>
<keyword evidence="3 18" id="KW-0813">Transport</keyword>
<comment type="similarity">
    <text evidence="2">Belongs to the ligand-gated ion channel (TC 1.A.9) family. Acetylcholine receptor (TC 1.A.9.1) subfamily.</text>
</comment>
<feature type="domain" description="Neurotransmitter-gated ion-channel transmembrane" evidence="20">
    <location>
        <begin position="319"/>
        <end position="573"/>
    </location>
</feature>
<dbReference type="PRINTS" id="PR00254">
    <property type="entry name" value="NICOTINICR"/>
</dbReference>
<feature type="transmembrane region" description="Helical" evidence="18">
    <location>
        <begin position="801"/>
        <end position="824"/>
    </location>
</feature>
<accession>A0A8J6HCW5</accession>
<keyword evidence="13" id="KW-0325">Glycoprotein</keyword>
<dbReference type="SUPFAM" id="SSF90112">
    <property type="entry name" value="Neurotransmitter-gated ion-channel transmembrane pore"/>
    <property type="match status" value="2"/>
</dbReference>
<dbReference type="PRINTS" id="PR00252">
    <property type="entry name" value="NRIONCHANNEL"/>
</dbReference>
<dbReference type="GO" id="GO:0022848">
    <property type="term" value="F:acetylcholine-gated monoatomic cation-selective channel activity"/>
    <property type="evidence" value="ECO:0007669"/>
    <property type="project" value="InterPro"/>
</dbReference>
<keyword evidence="5 18" id="KW-0812">Transmembrane</keyword>
<feature type="transmembrane region" description="Helical" evidence="18">
    <location>
        <begin position="344"/>
        <end position="366"/>
    </location>
</feature>